<sequence length="389" mass="41771">MRTVNLPVAYMPLVDAAPLIVAREMGFDHAEGISLDLRPAPSWSSLRDMLAFGHVDAAHLLSPVPVAMALGLGGIATRLSAVSVLSMNGTVIAVGTQLAGRLSDQGYGFDFANAAEAGAALAKAAGEVLVFGVPFPFSMHVELLRYWVAGTELASKQVEIRTVPPPLMAQALAGGEIDAFCVGEPWGSFAVDDSVGALLLPGKAIWTCAPEKVLAVRNDWAETEPHLLGSLMRAVWRAGRWLSNTDSRTTASEMLSRKTYLNVSPELIDRALMGEFTVSARGEQRYVDGFVEFFDGAATFPWRSQAKWIAHQLAQRNGIDVSTAERQAARVFRSDLYRRELSGLGVETPGASEKLEGALPESTAVASTNGSLILAPNVFFDRRIFEPLG</sequence>
<evidence type="ECO:0000256" key="5">
    <source>
        <dbReference type="ARBA" id="ARBA00023136"/>
    </source>
</evidence>
<keyword evidence="5" id="KW-0472">Membrane</keyword>
<evidence type="ECO:0000313" key="7">
    <source>
        <dbReference type="Proteomes" id="UP000193778"/>
    </source>
</evidence>
<gene>
    <name evidence="6" type="primary">cmpC_1</name>
    <name evidence="6" type="ORF">RUM8411_02523</name>
</gene>
<proteinExistence type="predicted"/>
<keyword evidence="6" id="KW-0378">Hydrolase</keyword>
<name>A0A1X6ZJN8_9RHOB</name>
<evidence type="ECO:0000256" key="2">
    <source>
        <dbReference type="ARBA" id="ARBA00022448"/>
    </source>
</evidence>
<evidence type="ECO:0000313" key="6">
    <source>
        <dbReference type="EMBL" id="SLN52814.1"/>
    </source>
</evidence>
<keyword evidence="2" id="KW-0813">Transport</keyword>
<evidence type="ECO:0000256" key="3">
    <source>
        <dbReference type="ARBA" id="ARBA00022475"/>
    </source>
</evidence>
<dbReference type="RefSeq" id="WP_085823053.1">
    <property type="nucleotide sequence ID" value="NZ_FWFP01000007.1"/>
</dbReference>
<dbReference type="SUPFAM" id="SSF53850">
    <property type="entry name" value="Periplasmic binding protein-like II"/>
    <property type="match status" value="1"/>
</dbReference>
<dbReference type="PANTHER" id="PTHR30024">
    <property type="entry name" value="ALIPHATIC SULFONATES-BINDING PROTEIN-RELATED"/>
    <property type="match status" value="1"/>
</dbReference>
<dbReference type="CDD" id="cd13553">
    <property type="entry name" value="PBP2_NrtA_CpmA_like"/>
    <property type="match status" value="1"/>
</dbReference>
<keyword evidence="4" id="KW-0997">Cell inner membrane</keyword>
<dbReference type="GO" id="GO:0016787">
    <property type="term" value="F:hydrolase activity"/>
    <property type="evidence" value="ECO:0007669"/>
    <property type="project" value="UniProtKB-KW"/>
</dbReference>
<protein>
    <submittedName>
        <fullName evidence="6">Bicarbonate transport ATP-binding protein CmpC</fullName>
        <ecNumber evidence="6">3.6.3.-</ecNumber>
    </submittedName>
</protein>
<evidence type="ECO:0000256" key="1">
    <source>
        <dbReference type="ARBA" id="ARBA00004308"/>
    </source>
</evidence>
<dbReference type="InterPro" id="IPR044527">
    <property type="entry name" value="NrtA/CpmA_ABC-bd_dom"/>
</dbReference>
<keyword evidence="7" id="KW-1185">Reference proteome</keyword>
<dbReference type="EC" id="3.6.3.-" evidence="6"/>
<keyword evidence="3" id="KW-1003">Cell membrane</keyword>
<dbReference type="AlphaFoldDB" id="A0A1X6ZJN8"/>
<accession>A0A1X6ZJN8</accession>
<dbReference type="EMBL" id="FWFP01000007">
    <property type="protein sequence ID" value="SLN52814.1"/>
    <property type="molecule type" value="Genomic_DNA"/>
</dbReference>
<dbReference type="GO" id="GO:0012505">
    <property type="term" value="C:endomembrane system"/>
    <property type="evidence" value="ECO:0007669"/>
    <property type="project" value="UniProtKB-SubCell"/>
</dbReference>
<organism evidence="6 7">
    <name type="scientific">Ruegeria meonggei</name>
    <dbReference type="NCBI Taxonomy" id="1446476"/>
    <lineage>
        <taxon>Bacteria</taxon>
        <taxon>Pseudomonadati</taxon>
        <taxon>Pseudomonadota</taxon>
        <taxon>Alphaproteobacteria</taxon>
        <taxon>Rhodobacterales</taxon>
        <taxon>Roseobacteraceae</taxon>
        <taxon>Ruegeria</taxon>
    </lineage>
</organism>
<keyword evidence="6" id="KW-0067">ATP-binding</keyword>
<dbReference type="Pfam" id="PF13379">
    <property type="entry name" value="NMT1_2"/>
    <property type="match status" value="1"/>
</dbReference>
<evidence type="ECO:0000256" key="4">
    <source>
        <dbReference type="ARBA" id="ARBA00022519"/>
    </source>
</evidence>
<dbReference type="OrthoDB" id="570524at2"/>
<reference evidence="7" key="1">
    <citation type="submission" date="2017-03" db="EMBL/GenBank/DDBJ databases">
        <authorList>
            <person name="Rodrigo-Torres L."/>
            <person name="Arahal R.D."/>
            <person name="Lucena T."/>
        </authorList>
    </citation>
    <scope>NUCLEOTIDE SEQUENCE [LARGE SCALE GENOMIC DNA]</scope>
    <source>
        <strain evidence="7">CECT 8411</strain>
    </source>
</reference>
<keyword evidence="6" id="KW-0547">Nucleotide-binding</keyword>
<comment type="subcellular location">
    <subcellularLocation>
        <location evidence="1">Endomembrane system</location>
    </subcellularLocation>
</comment>
<dbReference type="PANTHER" id="PTHR30024:SF43">
    <property type="entry name" value="BLL4572 PROTEIN"/>
    <property type="match status" value="1"/>
</dbReference>
<dbReference type="Gene3D" id="3.40.190.10">
    <property type="entry name" value="Periplasmic binding protein-like II"/>
    <property type="match status" value="2"/>
</dbReference>
<dbReference type="Proteomes" id="UP000193778">
    <property type="component" value="Unassembled WGS sequence"/>
</dbReference>
<dbReference type="GO" id="GO:0005524">
    <property type="term" value="F:ATP binding"/>
    <property type="evidence" value="ECO:0007669"/>
    <property type="project" value="UniProtKB-KW"/>
</dbReference>